<proteinExistence type="predicted"/>
<evidence type="ECO:0000313" key="1">
    <source>
        <dbReference type="EMBL" id="KAF0702050.1"/>
    </source>
</evidence>
<name>A0A6G0VP01_APHCR</name>
<organism evidence="1 2">
    <name type="scientific">Aphis craccivora</name>
    <name type="common">Cowpea aphid</name>
    <dbReference type="NCBI Taxonomy" id="307492"/>
    <lineage>
        <taxon>Eukaryota</taxon>
        <taxon>Metazoa</taxon>
        <taxon>Ecdysozoa</taxon>
        <taxon>Arthropoda</taxon>
        <taxon>Hexapoda</taxon>
        <taxon>Insecta</taxon>
        <taxon>Pterygota</taxon>
        <taxon>Neoptera</taxon>
        <taxon>Paraneoptera</taxon>
        <taxon>Hemiptera</taxon>
        <taxon>Sternorrhyncha</taxon>
        <taxon>Aphidomorpha</taxon>
        <taxon>Aphidoidea</taxon>
        <taxon>Aphididae</taxon>
        <taxon>Aphidini</taxon>
        <taxon>Aphis</taxon>
        <taxon>Aphis</taxon>
    </lineage>
</organism>
<sequence>ADVFYADIKQKTLEAKIDTNKLEVLAFDYQQNLPLPHSHVEMCSTNGSWRSGKSYFFLYDDATGRKGQNEVISFLHHYFSEIMDSQVEIVFIFTDNCSAQNKNHALVNNAIVHRYPEPGHSFLPRDRAFGYRYMEYTDEGLYASISVNSIAKENFILQTINTQLSLPLPSQKLYNGPLAIKLDKLKDIKDLSSKYVPSECLWYNIALQSNDTIENSCSDTNED</sequence>
<dbReference type="AlphaFoldDB" id="A0A6G0VP01"/>
<dbReference type="EMBL" id="VUJU01014454">
    <property type="protein sequence ID" value="KAF0702050.1"/>
    <property type="molecule type" value="Genomic_DNA"/>
</dbReference>
<reference evidence="1 2" key="1">
    <citation type="submission" date="2019-08" db="EMBL/GenBank/DDBJ databases">
        <title>Whole genome of Aphis craccivora.</title>
        <authorList>
            <person name="Voronova N.V."/>
            <person name="Shulinski R.S."/>
            <person name="Bandarenka Y.V."/>
            <person name="Zhorov D.G."/>
            <person name="Warner D."/>
        </authorList>
    </citation>
    <scope>NUCLEOTIDE SEQUENCE [LARGE SCALE GENOMIC DNA]</scope>
    <source>
        <strain evidence="1">180601</strain>
        <tissue evidence="1">Whole Body</tissue>
    </source>
</reference>
<keyword evidence="2" id="KW-1185">Reference proteome</keyword>
<feature type="non-terminal residue" evidence="1">
    <location>
        <position position="223"/>
    </location>
</feature>
<gene>
    <name evidence="1" type="ORF">FWK35_00026782</name>
</gene>
<feature type="non-terminal residue" evidence="1">
    <location>
        <position position="1"/>
    </location>
</feature>
<evidence type="ECO:0000313" key="2">
    <source>
        <dbReference type="Proteomes" id="UP000478052"/>
    </source>
</evidence>
<dbReference type="Proteomes" id="UP000478052">
    <property type="component" value="Unassembled WGS sequence"/>
</dbReference>
<dbReference type="OrthoDB" id="6774337at2759"/>
<protein>
    <submittedName>
        <fullName evidence="1">NAD-dependent protein deacetylase Sir2B-like</fullName>
    </submittedName>
</protein>
<comment type="caution">
    <text evidence="1">The sequence shown here is derived from an EMBL/GenBank/DDBJ whole genome shotgun (WGS) entry which is preliminary data.</text>
</comment>
<accession>A0A6G0VP01</accession>